<dbReference type="Proteomes" id="UP000652681">
    <property type="component" value="Unassembled WGS sequence"/>
</dbReference>
<keyword evidence="2" id="KW-1185">Reference proteome</keyword>
<accession>A0A8J6TZ22</accession>
<organism evidence="1 2">
    <name type="scientific">Taishania pollutisoli</name>
    <dbReference type="NCBI Taxonomy" id="2766479"/>
    <lineage>
        <taxon>Bacteria</taxon>
        <taxon>Pseudomonadati</taxon>
        <taxon>Bacteroidota</taxon>
        <taxon>Flavobacteriia</taxon>
        <taxon>Flavobacteriales</taxon>
        <taxon>Crocinitomicaceae</taxon>
        <taxon>Taishania</taxon>
    </lineage>
</organism>
<dbReference type="RefSeq" id="WP_216713549.1">
    <property type="nucleotide sequence ID" value="NZ_JACVEL010000002.1"/>
</dbReference>
<dbReference type="InterPro" id="IPR052913">
    <property type="entry name" value="Glycopeptide_resist_protein"/>
</dbReference>
<sequence>MKRLKLHVKLLRRKLQDAFGGEKFSRKQRVEIPFAFEICISQEIKSSETFENKLYNLQAASKKINEYVLFPGELFSFWRVVENPYSFKESRSINKGKIIQEVGGGICQVSGIVYYVSILAGLKVVERYNHSADLYTEETRFTPLGTDATVVYGNKDLRIKNTFDFPIKFQIDIIENRIVAKLLSMQKIEENQLQFEFLPSNESETIVEVKYTTGQLVNQSVYKKMNV</sequence>
<comment type="caution">
    <text evidence="1">The sequence shown here is derived from an EMBL/GenBank/DDBJ whole genome shotgun (WGS) entry which is preliminary data.</text>
</comment>
<protein>
    <submittedName>
        <fullName evidence="1">VanW family protein</fullName>
    </submittedName>
</protein>
<name>A0A8J6TZ22_9FLAO</name>
<evidence type="ECO:0000313" key="2">
    <source>
        <dbReference type="Proteomes" id="UP000652681"/>
    </source>
</evidence>
<gene>
    <name evidence="1" type="ORF">H9Y05_03710</name>
</gene>
<dbReference type="InterPro" id="IPR007391">
    <property type="entry name" value="Vancomycin_resist_VanW"/>
</dbReference>
<proteinExistence type="predicted"/>
<evidence type="ECO:0000313" key="1">
    <source>
        <dbReference type="EMBL" id="MBC9811573.1"/>
    </source>
</evidence>
<dbReference type="EMBL" id="JACVEL010000002">
    <property type="protein sequence ID" value="MBC9811573.1"/>
    <property type="molecule type" value="Genomic_DNA"/>
</dbReference>
<dbReference type="Pfam" id="PF04294">
    <property type="entry name" value="VanW"/>
    <property type="match status" value="1"/>
</dbReference>
<dbReference type="PANTHER" id="PTHR35788">
    <property type="entry name" value="EXPORTED PROTEIN-RELATED"/>
    <property type="match status" value="1"/>
</dbReference>
<dbReference type="AlphaFoldDB" id="A0A8J6TZ22"/>
<dbReference type="PANTHER" id="PTHR35788:SF1">
    <property type="entry name" value="EXPORTED PROTEIN"/>
    <property type="match status" value="1"/>
</dbReference>
<reference evidence="1" key="1">
    <citation type="submission" date="2020-09" db="EMBL/GenBank/DDBJ databases">
        <title>Taishania pollutisoli gen. nov., sp. nov., Isolated from Tetrabromobisphenol A-Contaminated Soil.</title>
        <authorList>
            <person name="Chen Q."/>
        </authorList>
    </citation>
    <scope>NUCLEOTIDE SEQUENCE</scope>
    <source>
        <strain evidence="1">CZZ-1</strain>
    </source>
</reference>